<organism evidence="1 2">
    <name type="scientific">Chaetomium tenue</name>
    <dbReference type="NCBI Taxonomy" id="1854479"/>
    <lineage>
        <taxon>Eukaryota</taxon>
        <taxon>Fungi</taxon>
        <taxon>Dikarya</taxon>
        <taxon>Ascomycota</taxon>
        <taxon>Pezizomycotina</taxon>
        <taxon>Sordariomycetes</taxon>
        <taxon>Sordariomycetidae</taxon>
        <taxon>Sordariales</taxon>
        <taxon>Chaetomiaceae</taxon>
        <taxon>Chaetomium</taxon>
    </lineage>
</organism>
<name>A0ACB7PNC2_9PEZI</name>
<keyword evidence="2" id="KW-1185">Reference proteome</keyword>
<accession>A0ACB7PNC2</accession>
<dbReference type="EMBL" id="JAGIZQ010000001">
    <property type="protein sequence ID" value="KAH6650722.1"/>
    <property type="molecule type" value="Genomic_DNA"/>
</dbReference>
<reference evidence="1 2" key="1">
    <citation type="journal article" date="2021" name="Nat. Commun.">
        <title>Genetic determinants of endophytism in the Arabidopsis root mycobiome.</title>
        <authorList>
            <person name="Mesny F."/>
            <person name="Miyauchi S."/>
            <person name="Thiergart T."/>
            <person name="Pickel B."/>
            <person name="Atanasova L."/>
            <person name="Karlsson M."/>
            <person name="Huettel B."/>
            <person name="Barry K.W."/>
            <person name="Haridas S."/>
            <person name="Chen C."/>
            <person name="Bauer D."/>
            <person name="Andreopoulos W."/>
            <person name="Pangilinan J."/>
            <person name="LaButti K."/>
            <person name="Riley R."/>
            <person name="Lipzen A."/>
            <person name="Clum A."/>
            <person name="Drula E."/>
            <person name="Henrissat B."/>
            <person name="Kohler A."/>
            <person name="Grigoriev I.V."/>
            <person name="Martin F.M."/>
            <person name="Hacquard S."/>
        </authorList>
    </citation>
    <scope>NUCLEOTIDE SEQUENCE [LARGE SCALE GENOMIC DNA]</scope>
    <source>
        <strain evidence="1 2">MPI-SDFR-AT-0079</strain>
    </source>
</reference>
<comment type="caution">
    <text evidence="1">The sequence shown here is derived from an EMBL/GenBank/DDBJ whole genome shotgun (WGS) entry which is preliminary data.</text>
</comment>
<protein>
    <submittedName>
        <fullName evidence="1">Uncharacterized protein</fullName>
    </submittedName>
</protein>
<dbReference type="Proteomes" id="UP000724584">
    <property type="component" value="Unassembled WGS sequence"/>
</dbReference>
<proteinExistence type="predicted"/>
<evidence type="ECO:0000313" key="2">
    <source>
        <dbReference type="Proteomes" id="UP000724584"/>
    </source>
</evidence>
<evidence type="ECO:0000313" key="1">
    <source>
        <dbReference type="EMBL" id="KAH6650722.1"/>
    </source>
</evidence>
<gene>
    <name evidence="1" type="ORF">F5144DRAFT_57965</name>
</gene>
<sequence>MTPMESIPSSPSPPSSRSPPTSNIASALTLTPETPASHPASPPNSPSELDLPQALSLHRILCLHPRERLLLHPVKWTSRHLELLNCSFELPSRAVLNRARFYPPSNERKAAGRARRLATAFGLGFRMHDIVSLLENESGPLISIRDGFNFYYRRLSVGRLPCVGFSLRPESEDSCAPPIAAWAESRLIDDRRAKGFCNAEERDNSPVRHLELLRWKAITPTKPMHDPCILAMLVAVAQGQRLAAAQNKGKTNRPKYRAHVIWTDFKDQEHAHVFTADIPSDFLDGLDDPSFIPPAPVSVSIRHNTVPFKPYKKLYSRLLAVILPDGYPGTRKEPKANASGNDGPLAPPCNYKKA</sequence>